<evidence type="ECO:0000256" key="1">
    <source>
        <dbReference type="SAM" id="MobiDB-lite"/>
    </source>
</evidence>
<dbReference type="AlphaFoldDB" id="A0A1F5FTD0"/>
<feature type="region of interest" description="Disordered" evidence="1">
    <location>
        <begin position="71"/>
        <end position="90"/>
    </location>
</feature>
<gene>
    <name evidence="2" type="ORF">A2572_04700</name>
</gene>
<name>A0A1F5FTD0_9BACT</name>
<evidence type="ECO:0000313" key="2">
    <source>
        <dbReference type="EMBL" id="OGD82829.1"/>
    </source>
</evidence>
<accession>A0A1F5FTD0</accession>
<protein>
    <submittedName>
        <fullName evidence="2">Uncharacterized protein</fullName>
    </submittedName>
</protein>
<dbReference type="Proteomes" id="UP000179237">
    <property type="component" value="Unassembled WGS sequence"/>
</dbReference>
<proteinExistence type="predicted"/>
<comment type="caution">
    <text evidence="2">The sequence shown here is derived from an EMBL/GenBank/DDBJ whole genome shotgun (WGS) entry which is preliminary data.</text>
</comment>
<dbReference type="EMBL" id="MFAQ01000038">
    <property type="protein sequence ID" value="OGD82829.1"/>
    <property type="molecule type" value="Genomic_DNA"/>
</dbReference>
<evidence type="ECO:0000313" key="3">
    <source>
        <dbReference type="Proteomes" id="UP000179237"/>
    </source>
</evidence>
<sequence>MENEKLFVPVKSEIFSMTVLDMMGDPDDMETGEVKVSLGTDDRVRVFSGFAAPETFLVALRCWSEGESADSAETWLRNQPEEEPEENEELPRFPLRINERLVVCEADGGFVFEDGTGVEYSYEDTVAIMKNITEYFED</sequence>
<organism evidence="2 3">
    <name type="scientific">Candidatus Collierbacteria bacterium RIFOXYD1_FULL_40_9</name>
    <dbReference type="NCBI Taxonomy" id="1817731"/>
    <lineage>
        <taxon>Bacteria</taxon>
        <taxon>Candidatus Collieribacteriota</taxon>
    </lineage>
</organism>
<reference evidence="2 3" key="1">
    <citation type="journal article" date="2016" name="Nat. Commun.">
        <title>Thousands of microbial genomes shed light on interconnected biogeochemical processes in an aquifer system.</title>
        <authorList>
            <person name="Anantharaman K."/>
            <person name="Brown C.T."/>
            <person name="Hug L.A."/>
            <person name="Sharon I."/>
            <person name="Castelle C.J."/>
            <person name="Probst A.J."/>
            <person name="Thomas B.C."/>
            <person name="Singh A."/>
            <person name="Wilkins M.J."/>
            <person name="Karaoz U."/>
            <person name="Brodie E.L."/>
            <person name="Williams K.H."/>
            <person name="Hubbard S.S."/>
            <person name="Banfield J.F."/>
        </authorList>
    </citation>
    <scope>NUCLEOTIDE SEQUENCE [LARGE SCALE GENOMIC DNA]</scope>
</reference>